<feature type="transmembrane region" description="Helical" evidence="1">
    <location>
        <begin position="66"/>
        <end position="87"/>
    </location>
</feature>
<feature type="transmembrane region" description="Helical" evidence="1">
    <location>
        <begin position="40"/>
        <end position="60"/>
    </location>
</feature>
<gene>
    <name evidence="2" type="ORF">OQZ29_16505</name>
</gene>
<feature type="transmembrane region" description="Helical" evidence="1">
    <location>
        <begin position="152"/>
        <end position="173"/>
    </location>
</feature>
<sequence>MQAFDQIQELWQKHDVEVKLSADEMLQQAKKEVNGLKFKSALNILGMLASFIAIAALWMFYHFNSWTTHVGISITMIAIGVYTLILYRDHRLISKTDYTLHPNEYLNNLKSYQLNRYSLYNSLYWFYTIALSLGLIFYFVEILGHFNIYQKMVAIGSTALWILFCSTILRKAVIKREKERISLLIEKFERISSQISSTDQF</sequence>
<feature type="transmembrane region" description="Helical" evidence="1">
    <location>
        <begin position="123"/>
        <end position="140"/>
    </location>
</feature>
<protein>
    <submittedName>
        <fullName evidence="2">Uncharacterized protein</fullName>
    </submittedName>
</protein>
<organism evidence="2 3">
    <name type="scientific">Pedobacter agri</name>
    <dbReference type="NCBI Taxonomy" id="454586"/>
    <lineage>
        <taxon>Bacteria</taxon>
        <taxon>Pseudomonadati</taxon>
        <taxon>Bacteroidota</taxon>
        <taxon>Sphingobacteriia</taxon>
        <taxon>Sphingobacteriales</taxon>
        <taxon>Sphingobacteriaceae</taxon>
        <taxon>Pedobacter</taxon>
    </lineage>
</organism>
<dbReference type="InterPro" id="IPR036259">
    <property type="entry name" value="MFS_trans_sf"/>
</dbReference>
<dbReference type="RefSeq" id="WP_010601991.1">
    <property type="nucleotide sequence ID" value="NZ_JAPJUH010000005.1"/>
</dbReference>
<evidence type="ECO:0000256" key="1">
    <source>
        <dbReference type="SAM" id="Phobius"/>
    </source>
</evidence>
<dbReference type="Proteomes" id="UP001142592">
    <property type="component" value="Unassembled WGS sequence"/>
</dbReference>
<keyword evidence="1" id="KW-1133">Transmembrane helix</keyword>
<dbReference type="SUPFAM" id="SSF103473">
    <property type="entry name" value="MFS general substrate transporter"/>
    <property type="match status" value="1"/>
</dbReference>
<dbReference type="AlphaFoldDB" id="A0A9X3DEN0"/>
<comment type="caution">
    <text evidence="2">The sequence shown here is derived from an EMBL/GenBank/DDBJ whole genome shotgun (WGS) entry which is preliminary data.</text>
</comment>
<reference evidence="2" key="1">
    <citation type="submission" date="2022-11" db="EMBL/GenBank/DDBJ databases">
        <authorList>
            <person name="Graham C."/>
            <person name="Newman J.D."/>
        </authorList>
    </citation>
    <scope>NUCLEOTIDE SEQUENCE</scope>
    <source>
        <strain evidence="2">DSM 19486</strain>
    </source>
</reference>
<keyword evidence="1" id="KW-0472">Membrane</keyword>
<evidence type="ECO:0000313" key="3">
    <source>
        <dbReference type="Proteomes" id="UP001142592"/>
    </source>
</evidence>
<evidence type="ECO:0000313" key="2">
    <source>
        <dbReference type="EMBL" id="MCX3266363.1"/>
    </source>
</evidence>
<proteinExistence type="predicted"/>
<name>A0A9X3DEN0_9SPHI</name>
<dbReference type="EMBL" id="JAPJUH010000005">
    <property type="protein sequence ID" value="MCX3266363.1"/>
    <property type="molecule type" value="Genomic_DNA"/>
</dbReference>
<keyword evidence="1" id="KW-0812">Transmembrane</keyword>
<accession>A0A9X3DEN0</accession>
<keyword evidence="3" id="KW-1185">Reference proteome</keyword>